<accession>A0A1R1YFQ6</accession>
<comment type="caution">
    <text evidence="2">The sequence shown here is derived from an EMBL/GenBank/DDBJ whole genome shotgun (WGS) entry which is preliminary data.</text>
</comment>
<dbReference type="Proteomes" id="UP000187283">
    <property type="component" value="Unassembled WGS sequence"/>
</dbReference>
<protein>
    <submittedName>
        <fullName evidence="2">Uncharacterized protein</fullName>
    </submittedName>
</protein>
<gene>
    <name evidence="2" type="ORF">AYI70_g689</name>
</gene>
<dbReference type="AlphaFoldDB" id="A0A1R1YFQ6"/>
<sequence>MSNSQSSSAAPEFPLFSEATNNEATETKVISFDGVKKFKIKTDDYSNKRKNNSKNKSKKEKALYGVTAGPREMNEYERRLANKIQKYQRIDQTNVAHDFKGKKHVIAYKKTEDLAAMAARKAARAEILNTEESGYLEAEGMEKTYKFKQEDIAKNSDINSAQKV</sequence>
<keyword evidence="3" id="KW-1185">Reference proteome</keyword>
<feature type="compositionally biased region" description="Basic residues" evidence="1">
    <location>
        <begin position="48"/>
        <end position="59"/>
    </location>
</feature>
<name>A0A1R1YFQ6_9FUNG</name>
<dbReference type="OrthoDB" id="5578353at2759"/>
<dbReference type="STRING" id="133412.A0A1R1YFQ6"/>
<dbReference type="EMBL" id="LSSN01000120">
    <property type="protein sequence ID" value="OMJ25740.1"/>
    <property type="molecule type" value="Genomic_DNA"/>
</dbReference>
<proteinExistence type="predicted"/>
<evidence type="ECO:0000313" key="3">
    <source>
        <dbReference type="Proteomes" id="UP000187283"/>
    </source>
</evidence>
<evidence type="ECO:0000313" key="2">
    <source>
        <dbReference type="EMBL" id="OMJ25740.1"/>
    </source>
</evidence>
<reference evidence="2 3" key="1">
    <citation type="submission" date="2017-01" db="EMBL/GenBank/DDBJ databases">
        <authorList>
            <person name="Mah S.A."/>
            <person name="Swanson W.J."/>
            <person name="Moy G.W."/>
            <person name="Vacquier V.D."/>
        </authorList>
    </citation>
    <scope>NUCLEOTIDE SEQUENCE [LARGE SCALE GENOMIC DNA]</scope>
    <source>
        <strain evidence="2 3">GSMNP</strain>
    </source>
</reference>
<feature type="region of interest" description="Disordered" evidence="1">
    <location>
        <begin position="43"/>
        <end position="66"/>
    </location>
</feature>
<organism evidence="2 3">
    <name type="scientific">Smittium culicis</name>
    <dbReference type="NCBI Taxonomy" id="133412"/>
    <lineage>
        <taxon>Eukaryota</taxon>
        <taxon>Fungi</taxon>
        <taxon>Fungi incertae sedis</taxon>
        <taxon>Zoopagomycota</taxon>
        <taxon>Kickxellomycotina</taxon>
        <taxon>Harpellomycetes</taxon>
        <taxon>Harpellales</taxon>
        <taxon>Legeriomycetaceae</taxon>
        <taxon>Smittium</taxon>
    </lineage>
</organism>
<evidence type="ECO:0000256" key="1">
    <source>
        <dbReference type="SAM" id="MobiDB-lite"/>
    </source>
</evidence>